<dbReference type="AlphaFoldDB" id="A0A2P8DQD4"/>
<proteinExistence type="predicted"/>
<keyword evidence="4" id="KW-1185">Reference proteome</keyword>
<reference evidence="3 4" key="1">
    <citation type="submission" date="2018-03" db="EMBL/GenBank/DDBJ databases">
        <title>Genomic Encyclopedia of Archaeal and Bacterial Type Strains, Phase II (KMG-II): from individual species to whole genera.</title>
        <authorList>
            <person name="Goeker M."/>
        </authorList>
    </citation>
    <scope>NUCLEOTIDE SEQUENCE [LARGE SCALE GENOMIC DNA]</scope>
    <source>
        <strain evidence="3 4">DSM 45312</strain>
    </source>
</reference>
<protein>
    <submittedName>
        <fullName evidence="3">Uncharacterized protein DUF4244</fullName>
    </submittedName>
</protein>
<name>A0A2P8DQD4_9ACTN</name>
<evidence type="ECO:0000256" key="1">
    <source>
        <dbReference type="SAM" id="MobiDB-lite"/>
    </source>
</evidence>
<dbReference type="Pfam" id="PF14029">
    <property type="entry name" value="DUF4244"/>
    <property type="match status" value="1"/>
</dbReference>
<feature type="region of interest" description="Disordered" evidence="1">
    <location>
        <begin position="1"/>
        <end position="20"/>
    </location>
</feature>
<sequence length="90" mass="8944">MDSASGPTHPPLSQEAVMPSLSSAPTAVLRAAARRAAAPTRTDYAMSTAEYALGTVAACAFAAVLYAILTSGAVRSALTSMVTDALSVGG</sequence>
<dbReference type="RefSeq" id="WP_342751359.1">
    <property type="nucleotide sequence ID" value="NZ_PYGA01000003.1"/>
</dbReference>
<keyword evidence="2" id="KW-0812">Transmembrane</keyword>
<organism evidence="3 4">
    <name type="scientific">Murinocardiopsis flavida</name>
    <dbReference type="NCBI Taxonomy" id="645275"/>
    <lineage>
        <taxon>Bacteria</taxon>
        <taxon>Bacillati</taxon>
        <taxon>Actinomycetota</taxon>
        <taxon>Actinomycetes</taxon>
        <taxon>Streptosporangiales</taxon>
        <taxon>Nocardiopsidaceae</taxon>
        <taxon>Murinocardiopsis</taxon>
    </lineage>
</organism>
<accession>A0A2P8DQD4</accession>
<comment type="caution">
    <text evidence="3">The sequence shown here is derived from an EMBL/GenBank/DDBJ whole genome shotgun (WGS) entry which is preliminary data.</text>
</comment>
<dbReference type="EMBL" id="PYGA01000003">
    <property type="protein sequence ID" value="PSK99420.1"/>
    <property type="molecule type" value="Genomic_DNA"/>
</dbReference>
<gene>
    <name evidence="3" type="ORF">CLV63_103144</name>
</gene>
<feature type="transmembrane region" description="Helical" evidence="2">
    <location>
        <begin position="51"/>
        <end position="69"/>
    </location>
</feature>
<keyword evidence="2" id="KW-1133">Transmembrane helix</keyword>
<evidence type="ECO:0000313" key="4">
    <source>
        <dbReference type="Proteomes" id="UP000240542"/>
    </source>
</evidence>
<dbReference type="InterPro" id="IPR025338">
    <property type="entry name" value="DUF4244"/>
</dbReference>
<keyword evidence="2" id="KW-0472">Membrane</keyword>
<evidence type="ECO:0000256" key="2">
    <source>
        <dbReference type="SAM" id="Phobius"/>
    </source>
</evidence>
<evidence type="ECO:0000313" key="3">
    <source>
        <dbReference type="EMBL" id="PSK99420.1"/>
    </source>
</evidence>
<dbReference type="Proteomes" id="UP000240542">
    <property type="component" value="Unassembled WGS sequence"/>
</dbReference>